<proteinExistence type="predicted"/>
<protein>
    <submittedName>
        <fullName evidence="3">Uncharacterized protein</fullName>
    </submittedName>
</protein>
<reference evidence="3" key="1">
    <citation type="submission" date="2023-01" db="EMBL/GenBank/DDBJ databases">
        <title>Genome assembly of the deep-sea coral Lophelia pertusa.</title>
        <authorList>
            <person name="Herrera S."/>
            <person name="Cordes E."/>
        </authorList>
    </citation>
    <scope>NUCLEOTIDE SEQUENCE</scope>
    <source>
        <strain evidence="3">USNM1676648</strain>
        <tissue evidence="3">Polyp</tissue>
    </source>
</reference>
<feature type="transmembrane region" description="Helical" evidence="2">
    <location>
        <begin position="187"/>
        <end position="208"/>
    </location>
</feature>
<name>A0A9W9ZLT7_9CNID</name>
<evidence type="ECO:0000256" key="2">
    <source>
        <dbReference type="SAM" id="Phobius"/>
    </source>
</evidence>
<dbReference type="Proteomes" id="UP001163046">
    <property type="component" value="Unassembled WGS sequence"/>
</dbReference>
<sequence>MIKDGEYGIERGDAFVALTNFILRCEGLVEEDGEVSGFMVCAKPKNNRDTEAEEWLDSVFLTRRDMSDQYSIISKLGSSRLWISTAKDFLPSFLKHMCDDYEKNVGKKLIPVKIFGLQPRSDPPVWVFSKFMQVKLERGMIVRLTTENSPYTILHKEMSTSSPAYEYDGELDNGETLRDMIMNMETFFGADIAAVLLVIGGAGMSFHYKLLTETIGGVPPTLAVGDPVSGKSTAVEAALSVFDQRECIGGKCFQICMRIFTRMLPIPFNRREGKQSISERLEGRRKCEKLLQSAPKSVGVIIKLHEAFESMSRSPLFKTIEEEIQALDLDVRTQSNFAVLLYSTGKILEYVGLFEMYWADVMLFLRETMVPKYKALLEGDIPTMQGQLTSTASSNGQGDVYLDAIQDAKEYFKTKSSTTGCLCGDVVSFNVPQAFKHAAIKISSTAVRQYVKKYDFGCTAKNMRLNGRNMTCMHLSRHKLPSGLLDILDKAPNSQTVTIAEENETVAEENETVAEENETVAEENETVAEGNETVAEGNETDVGEQYPLLNNEGRQTVESDNEMLLQAAEAVEATIMIATDKTQRKGNSHLYIISSSPA</sequence>
<comment type="caution">
    <text evidence="3">The sequence shown here is derived from an EMBL/GenBank/DDBJ whole genome shotgun (WGS) entry which is preliminary data.</text>
</comment>
<dbReference type="OrthoDB" id="5990475at2759"/>
<accession>A0A9W9ZLT7</accession>
<keyword evidence="1" id="KW-0175">Coiled coil</keyword>
<dbReference type="EMBL" id="MU825891">
    <property type="protein sequence ID" value="KAJ7384052.1"/>
    <property type="molecule type" value="Genomic_DNA"/>
</dbReference>
<gene>
    <name evidence="3" type="ORF">OS493_024066</name>
</gene>
<dbReference type="AlphaFoldDB" id="A0A9W9ZLT7"/>
<evidence type="ECO:0000313" key="3">
    <source>
        <dbReference type="EMBL" id="KAJ7384052.1"/>
    </source>
</evidence>
<keyword evidence="4" id="KW-1185">Reference proteome</keyword>
<evidence type="ECO:0000313" key="4">
    <source>
        <dbReference type="Proteomes" id="UP001163046"/>
    </source>
</evidence>
<feature type="coiled-coil region" evidence="1">
    <location>
        <begin position="499"/>
        <end position="526"/>
    </location>
</feature>
<keyword evidence="2" id="KW-0812">Transmembrane</keyword>
<evidence type="ECO:0000256" key="1">
    <source>
        <dbReference type="SAM" id="Coils"/>
    </source>
</evidence>
<organism evidence="3 4">
    <name type="scientific">Desmophyllum pertusum</name>
    <dbReference type="NCBI Taxonomy" id="174260"/>
    <lineage>
        <taxon>Eukaryota</taxon>
        <taxon>Metazoa</taxon>
        <taxon>Cnidaria</taxon>
        <taxon>Anthozoa</taxon>
        <taxon>Hexacorallia</taxon>
        <taxon>Scleractinia</taxon>
        <taxon>Caryophylliina</taxon>
        <taxon>Caryophylliidae</taxon>
        <taxon>Desmophyllum</taxon>
    </lineage>
</organism>
<keyword evidence="2" id="KW-1133">Transmembrane helix</keyword>
<keyword evidence="2" id="KW-0472">Membrane</keyword>